<reference evidence="1 2" key="1">
    <citation type="journal article" date="2023" name="ACS Omega">
        <title>Identification of the Neoaspergillic Acid Biosynthesis Gene Cluster by Establishing an In Vitro CRISPR-Ribonucleoprotein Genetic System in Aspergillus melleus.</title>
        <authorList>
            <person name="Yuan B."/>
            <person name="Grau M.F."/>
            <person name="Murata R.M."/>
            <person name="Torok T."/>
            <person name="Venkateswaran K."/>
            <person name="Stajich J.E."/>
            <person name="Wang C.C.C."/>
        </authorList>
    </citation>
    <scope>NUCLEOTIDE SEQUENCE [LARGE SCALE GENOMIC DNA]</scope>
    <source>
        <strain evidence="1 2">IMV 1140</strain>
    </source>
</reference>
<dbReference type="EMBL" id="JAOPJF010000076">
    <property type="protein sequence ID" value="KAK1140706.1"/>
    <property type="molecule type" value="Genomic_DNA"/>
</dbReference>
<name>A0ACC3ASE2_9EURO</name>
<comment type="caution">
    <text evidence="1">The sequence shown here is derived from an EMBL/GenBank/DDBJ whole genome shotgun (WGS) entry which is preliminary data.</text>
</comment>
<evidence type="ECO:0000313" key="1">
    <source>
        <dbReference type="EMBL" id="KAK1140706.1"/>
    </source>
</evidence>
<organism evidence="1 2">
    <name type="scientific">Aspergillus melleus</name>
    <dbReference type="NCBI Taxonomy" id="138277"/>
    <lineage>
        <taxon>Eukaryota</taxon>
        <taxon>Fungi</taxon>
        <taxon>Dikarya</taxon>
        <taxon>Ascomycota</taxon>
        <taxon>Pezizomycotina</taxon>
        <taxon>Eurotiomycetes</taxon>
        <taxon>Eurotiomycetidae</taxon>
        <taxon>Eurotiales</taxon>
        <taxon>Aspergillaceae</taxon>
        <taxon>Aspergillus</taxon>
        <taxon>Aspergillus subgen. Circumdati</taxon>
    </lineage>
</organism>
<gene>
    <name evidence="1" type="ORF">N8T08_009907</name>
</gene>
<proteinExistence type="predicted"/>
<keyword evidence="2" id="KW-1185">Reference proteome</keyword>
<dbReference type="Proteomes" id="UP001177260">
    <property type="component" value="Unassembled WGS sequence"/>
</dbReference>
<evidence type="ECO:0000313" key="2">
    <source>
        <dbReference type="Proteomes" id="UP001177260"/>
    </source>
</evidence>
<protein>
    <submittedName>
        <fullName evidence="1">Uncharacterized protein</fullName>
    </submittedName>
</protein>
<sequence length="239" mass="26447">MVSSLALILALLGSANAATTELQFANRDSATGQTDPDVSSGCTYWANSIESTDTCAALEDYFGITTAQLVSWHLNLSVHRGLTMICPFCKHGFTSASGVTSHLENGSCQNAPSFNREKVYRIMNRSDPSGFITKKQIEWYPEDSAQYSATNQAFNGSFWQCWICHREFLTVHGLNQHLNSPVHKQNLYHCPNKGNCGKEFVTLAALFNHLESESCRLVRFETMNQCVNDVVQTGSSLTS</sequence>
<accession>A0ACC3ASE2</accession>